<proteinExistence type="predicted"/>
<reference evidence="1" key="1">
    <citation type="submission" date="2014-09" db="EMBL/GenBank/DDBJ databases">
        <authorList>
            <person name="Magalhaes I.L.F."/>
            <person name="Oliveira U."/>
            <person name="Santos F.R."/>
            <person name="Vidigal T.H.D.A."/>
            <person name="Brescovit A.D."/>
            <person name="Santos A.J."/>
        </authorList>
    </citation>
    <scope>NUCLEOTIDE SEQUENCE</scope>
    <source>
        <tissue evidence="1">Shoot tissue taken approximately 20 cm above the soil surface</tissue>
    </source>
</reference>
<organism evidence="1">
    <name type="scientific">Arundo donax</name>
    <name type="common">Giant reed</name>
    <name type="synonym">Donax arundinaceus</name>
    <dbReference type="NCBI Taxonomy" id="35708"/>
    <lineage>
        <taxon>Eukaryota</taxon>
        <taxon>Viridiplantae</taxon>
        <taxon>Streptophyta</taxon>
        <taxon>Embryophyta</taxon>
        <taxon>Tracheophyta</taxon>
        <taxon>Spermatophyta</taxon>
        <taxon>Magnoliopsida</taxon>
        <taxon>Liliopsida</taxon>
        <taxon>Poales</taxon>
        <taxon>Poaceae</taxon>
        <taxon>PACMAD clade</taxon>
        <taxon>Arundinoideae</taxon>
        <taxon>Arundineae</taxon>
        <taxon>Arundo</taxon>
    </lineage>
</organism>
<dbReference type="AlphaFoldDB" id="A0A0A9GN53"/>
<reference evidence="1" key="2">
    <citation type="journal article" date="2015" name="Data Brief">
        <title>Shoot transcriptome of the giant reed, Arundo donax.</title>
        <authorList>
            <person name="Barrero R.A."/>
            <person name="Guerrero F.D."/>
            <person name="Moolhuijzen P."/>
            <person name="Goolsby J.A."/>
            <person name="Tidwell J."/>
            <person name="Bellgard S.E."/>
            <person name="Bellgard M.I."/>
        </authorList>
    </citation>
    <scope>NUCLEOTIDE SEQUENCE</scope>
    <source>
        <tissue evidence="1">Shoot tissue taken approximately 20 cm above the soil surface</tissue>
    </source>
</reference>
<dbReference type="EMBL" id="GBRH01173920">
    <property type="protein sequence ID" value="JAE23976.1"/>
    <property type="molecule type" value="Transcribed_RNA"/>
</dbReference>
<protein>
    <submittedName>
        <fullName evidence="1">Uncharacterized protein</fullName>
    </submittedName>
</protein>
<accession>A0A0A9GN53</accession>
<evidence type="ECO:0000313" key="1">
    <source>
        <dbReference type="EMBL" id="JAE23976.1"/>
    </source>
</evidence>
<name>A0A0A9GN53_ARUDO</name>
<sequence>MLPWKCSKPEEATGSPSWCIKGSELAKGLDEGNNIQSQVTIKEDIAKTEGMQSYVQDYGKNSLSF</sequence>